<sequence length="116" mass="11898">MTRTAARALGLALIIFMSGLVGLPASAEPSCLVSTTSIAASSSGVEERQQEDRYAESAACPRSVIRAFRGSIGLLTKAARPIAVSAAALVEAFRRAGHGGRSPGAQLLVTLSVSRT</sequence>
<dbReference type="RefSeq" id="WP_208257213.1">
    <property type="nucleotide sequence ID" value="NZ_JAGEOJ010000007.1"/>
</dbReference>
<comment type="caution">
    <text evidence="1">The sequence shown here is derived from an EMBL/GenBank/DDBJ whole genome shotgun (WGS) entry which is preliminary data.</text>
</comment>
<name>A0A939T7J8_9ACTN</name>
<evidence type="ECO:0000313" key="2">
    <source>
        <dbReference type="Proteomes" id="UP000669179"/>
    </source>
</evidence>
<organism evidence="1 2">
    <name type="scientific">Actinomadura barringtoniae</name>
    <dbReference type="NCBI Taxonomy" id="1427535"/>
    <lineage>
        <taxon>Bacteria</taxon>
        <taxon>Bacillati</taxon>
        <taxon>Actinomycetota</taxon>
        <taxon>Actinomycetes</taxon>
        <taxon>Streptosporangiales</taxon>
        <taxon>Thermomonosporaceae</taxon>
        <taxon>Actinomadura</taxon>
    </lineage>
</organism>
<reference evidence="1" key="1">
    <citation type="submission" date="2021-03" db="EMBL/GenBank/DDBJ databases">
        <authorList>
            <person name="Kanchanasin P."/>
            <person name="Saeng-In P."/>
            <person name="Phongsopitanun W."/>
            <person name="Yuki M."/>
            <person name="Kudo T."/>
            <person name="Ohkuma M."/>
            <person name="Tanasupawat S."/>
        </authorList>
    </citation>
    <scope>NUCLEOTIDE SEQUENCE</scope>
    <source>
        <strain evidence="1">GKU 128</strain>
    </source>
</reference>
<dbReference type="AlphaFoldDB" id="A0A939T7J8"/>
<proteinExistence type="predicted"/>
<gene>
    <name evidence="1" type="ORF">J4573_19835</name>
</gene>
<dbReference type="EMBL" id="JAGEOJ010000007">
    <property type="protein sequence ID" value="MBO2449362.1"/>
    <property type="molecule type" value="Genomic_DNA"/>
</dbReference>
<keyword evidence="2" id="KW-1185">Reference proteome</keyword>
<evidence type="ECO:0000313" key="1">
    <source>
        <dbReference type="EMBL" id="MBO2449362.1"/>
    </source>
</evidence>
<dbReference type="Proteomes" id="UP000669179">
    <property type="component" value="Unassembled WGS sequence"/>
</dbReference>
<accession>A0A939T7J8</accession>
<protein>
    <submittedName>
        <fullName evidence="1">Uncharacterized protein</fullName>
    </submittedName>
</protein>